<feature type="compositionally biased region" description="Basic and acidic residues" evidence="9">
    <location>
        <begin position="38"/>
        <end position="48"/>
    </location>
</feature>
<feature type="domain" description="ABC transmembrane type-1" evidence="12">
    <location>
        <begin position="751"/>
        <end position="1039"/>
    </location>
</feature>
<feature type="transmembrane region" description="Helical" evidence="10">
    <location>
        <begin position="320"/>
        <end position="343"/>
    </location>
</feature>
<dbReference type="EMBL" id="MU001679">
    <property type="protein sequence ID" value="KAF2457980.1"/>
    <property type="molecule type" value="Genomic_DNA"/>
</dbReference>
<evidence type="ECO:0000313" key="14">
    <source>
        <dbReference type="Proteomes" id="UP000799766"/>
    </source>
</evidence>
<comment type="similarity">
    <text evidence="2">Belongs to the ABC transporter superfamily. ABCB family. Multidrug resistance exporter (TC 3.A.1.201) subfamily.</text>
</comment>
<dbReference type="PANTHER" id="PTHR43394">
    <property type="entry name" value="ATP-DEPENDENT PERMEASE MDL1, MITOCHONDRIAL"/>
    <property type="match status" value="1"/>
</dbReference>
<evidence type="ECO:0000256" key="7">
    <source>
        <dbReference type="ARBA" id="ARBA00022989"/>
    </source>
</evidence>
<dbReference type="GO" id="GO:0005524">
    <property type="term" value="F:ATP binding"/>
    <property type="evidence" value="ECO:0007669"/>
    <property type="project" value="UniProtKB-KW"/>
</dbReference>
<name>A0A6A6P1U6_9PEZI</name>
<comment type="subcellular location">
    <subcellularLocation>
        <location evidence="1">Membrane</location>
        <topology evidence="1">Multi-pass membrane protein</topology>
    </subcellularLocation>
</comment>
<dbReference type="SUPFAM" id="SSF52540">
    <property type="entry name" value="P-loop containing nucleoside triphosphate hydrolases"/>
    <property type="match status" value="2"/>
</dbReference>
<feature type="transmembrane region" description="Helical" evidence="10">
    <location>
        <begin position="894"/>
        <end position="915"/>
    </location>
</feature>
<evidence type="ECO:0000256" key="6">
    <source>
        <dbReference type="ARBA" id="ARBA00022840"/>
    </source>
</evidence>
<feature type="domain" description="ABC transporter" evidence="11">
    <location>
        <begin position="427"/>
        <end position="671"/>
    </location>
</feature>
<proteinExistence type="inferred from homology"/>
<feature type="transmembrane region" description="Helical" evidence="10">
    <location>
        <begin position="217"/>
        <end position="237"/>
    </location>
</feature>
<dbReference type="PROSITE" id="PS50929">
    <property type="entry name" value="ABC_TM1F"/>
    <property type="match status" value="2"/>
</dbReference>
<protein>
    <submittedName>
        <fullName evidence="13">Leptomycin B resistance protein pmd1</fullName>
    </submittedName>
</protein>
<feature type="transmembrane region" description="Helical" evidence="10">
    <location>
        <begin position="864"/>
        <end position="888"/>
    </location>
</feature>
<dbReference type="FunFam" id="3.40.50.300:FF:000967">
    <property type="entry name" value="ABC multidrug transporter mdr4"/>
    <property type="match status" value="1"/>
</dbReference>
<dbReference type="Proteomes" id="UP000799766">
    <property type="component" value="Unassembled WGS sequence"/>
</dbReference>
<evidence type="ECO:0000256" key="5">
    <source>
        <dbReference type="ARBA" id="ARBA00022741"/>
    </source>
</evidence>
<feature type="transmembrane region" description="Helical" evidence="10">
    <location>
        <begin position="747"/>
        <end position="771"/>
    </location>
</feature>
<dbReference type="GO" id="GO:0090374">
    <property type="term" value="P:oligopeptide export from mitochondrion"/>
    <property type="evidence" value="ECO:0007669"/>
    <property type="project" value="TreeGrafter"/>
</dbReference>
<evidence type="ECO:0000256" key="1">
    <source>
        <dbReference type="ARBA" id="ARBA00004141"/>
    </source>
</evidence>
<keyword evidence="4 10" id="KW-0812">Transmembrane</keyword>
<dbReference type="GO" id="GO:0016887">
    <property type="term" value="F:ATP hydrolysis activity"/>
    <property type="evidence" value="ECO:0007669"/>
    <property type="project" value="InterPro"/>
</dbReference>
<dbReference type="SMART" id="SM00382">
    <property type="entry name" value="AAA"/>
    <property type="match status" value="2"/>
</dbReference>
<keyword evidence="3" id="KW-0813">Transport</keyword>
<accession>A0A6A6P1U6</accession>
<dbReference type="OrthoDB" id="6500128at2759"/>
<keyword evidence="5" id="KW-0547">Nucleotide-binding</keyword>
<dbReference type="GO" id="GO:0015421">
    <property type="term" value="F:ABC-type oligopeptide transporter activity"/>
    <property type="evidence" value="ECO:0007669"/>
    <property type="project" value="TreeGrafter"/>
</dbReference>
<dbReference type="PROSITE" id="PS50893">
    <property type="entry name" value="ABC_TRANSPORTER_2"/>
    <property type="match status" value="2"/>
</dbReference>
<feature type="domain" description="ABC transporter" evidence="11">
    <location>
        <begin position="1094"/>
        <end position="1332"/>
    </location>
</feature>
<dbReference type="Gene3D" id="3.40.50.300">
    <property type="entry name" value="P-loop containing nucleotide triphosphate hydrolases"/>
    <property type="match status" value="2"/>
</dbReference>
<evidence type="ECO:0000259" key="11">
    <source>
        <dbReference type="PROSITE" id="PS50893"/>
    </source>
</evidence>
<dbReference type="PROSITE" id="PS00211">
    <property type="entry name" value="ABC_TRANSPORTER_1"/>
    <property type="match status" value="2"/>
</dbReference>
<evidence type="ECO:0000256" key="4">
    <source>
        <dbReference type="ARBA" id="ARBA00022692"/>
    </source>
</evidence>
<dbReference type="InterPro" id="IPR036640">
    <property type="entry name" value="ABC1_TM_sf"/>
</dbReference>
<evidence type="ECO:0000256" key="9">
    <source>
        <dbReference type="SAM" id="MobiDB-lite"/>
    </source>
</evidence>
<dbReference type="InterPro" id="IPR017871">
    <property type="entry name" value="ABC_transporter-like_CS"/>
</dbReference>
<dbReference type="CDD" id="cd03249">
    <property type="entry name" value="ABC_MTABC3_MDL1_MDL2"/>
    <property type="match status" value="1"/>
</dbReference>
<reference evidence="13" key="1">
    <citation type="journal article" date="2020" name="Stud. Mycol.">
        <title>101 Dothideomycetes genomes: a test case for predicting lifestyles and emergence of pathogens.</title>
        <authorList>
            <person name="Haridas S."/>
            <person name="Albert R."/>
            <person name="Binder M."/>
            <person name="Bloem J."/>
            <person name="Labutti K."/>
            <person name="Salamov A."/>
            <person name="Andreopoulos B."/>
            <person name="Baker S."/>
            <person name="Barry K."/>
            <person name="Bills G."/>
            <person name="Bluhm B."/>
            <person name="Cannon C."/>
            <person name="Castanera R."/>
            <person name="Culley D."/>
            <person name="Daum C."/>
            <person name="Ezra D."/>
            <person name="Gonzalez J."/>
            <person name="Henrissat B."/>
            <person name="Kuo A."/>
            <person name="Liang C."/>
            <person name="Lipzen A."/>
            <person name="Lutzoni F."/>
            <person name="Magnuson J."/>
            <person name="Mondo S."/>
            <person name="Nolan M."/>
            <person name="Ohm R."/>
            <person name="Pangilinan J."/>
            <person name="Park H.-J."/>
            <person name="Ramirez L."/>
            <person name="Alfaro M."/>
            <person name="Sun H."/>
            <person name="Tritt A."/>
            <person name="Yoshinaga Y."/>
            <person name="Zwiers L.-H."/>
            <person name="Turgeon B."/>
            <person name="Goodwin S."/>
            <person name="Spatafora J."/>
            <person name="Crous P."/>
            <person name="Grigoriev I."/>
        </authorList>
    </citation>
    <scope>NUCLEOTIDE SEQUENCE</scope>
    <source>
        <strain evidence="13">ATCC 16933</strain>
    </source>
</reference>
<dbReference type="CDD" id="cd18578">
    <property type="entry name" value="ABC_6TM_Pgp_ABCB1_D2_like"/>
    <property type="match status" value="1"/>
</dbReference>
<evidence type="ECO:0000256" key="3">
    <source>
        <dbReference type="ARBA" id="ARBA00022448"/>
    </source>
</evidence>
<dbReference type="CDD" id="cd18577">
    <property type="entry name" value="ABC_6TM_Pgp_ABCB1_D1_like"/>
    <property type="match status" value="1"/>
</dbReference>
<feature type="transmembrane region" description="Helical" evidence="10">
    <location>
        <begin position="102"/>
        <end position="126"/>
    </location>
</feature>
<feature type="transmembrane region" description="Helical" evidence="10">
    <location>
        <begin position="791"/>
        <end position="819"/>
    </location>
</feature>
<keyword evidence="14" id="KW-1185">Reference proteome</keyword>
<dbReference type="GO" id="GO:0005743">
    <property type="term" value="C:mitochondrial inner membrane"/>
    <property type="evidence" value="ECO:0007669"/>
    <property type="project" value="TreeGrafter"/>
</dbReference>
<dbReference type="Pfam" id="PF00005">
    <property type="entry name" value="ABC_tran"/>
    <property type="match status" value="2"/>
</dbReference>
<evidence type="ECO:0000259" key="12">
    <source>
        <dbReference type="PROSITE" id="PS50929"/>
    </source>
</evidence>
<dbReference type="PANTHER" id="PTHR43394:SF27">
    <property type="entry name" value="ATP-DEPENDENT TRANSLOCASE ABCB1-LIKE"/>
    <property type="match status" value="1"/>
</dbReference>
<keyword evidence="8 10" id="KW-0472">Membrane</keyword>
<feature type="transmembrane region" description="Helical" evidence="10">
    <location>
        <begin position="363"/>
        <end position="384"/>
    </location>
</feature>
<evidence type="ECO:0000256" key="8">
    <source>
        <dbReference type="ARBA" id="ARBA00023136"/>
    </source>
</evidence>
<feature type="domain" description="ABC transmembrane type-1" evidence="12">
    <location>
        <begin position="105"/>
        <end position="389"/>
    </location>
</feature>
<dbReference type="InterPro" id="IPR003593">
    <property type="entry name" value="AAA+_ATPase"/>
</dbReference>
<sequence>MNDEPASRRLSQPRIGVHRYPEHSSIHNTSASNPEGRPQSRRERRWQPELDSISLSAPRPRAWISDISDAPKQLLRQILGINPFRTSYFNLYRPMKSTQSRLLLLAGIIFAIAAGVPLPIIGVVFGEIINHFPPPEDELRTRLTQLLTVAAAYFAVTWGWAVCWGTIGEQISRRLREDLVERALGMEISYFEVEAPDMSTLLTEKIETIQLGTSEKVGLFIQSASYFVAAFTVGFILNARLTGILLAAIIPTMTLVVVCGTRTVSRLSNKVADCTEKAGAIAESAISGVRVVQAFGISDRLAADHLRLLRSAVRIGVRKSIAGGVMLGCIYFVAYAANALAFWQGYNMQKSSPESGSGGAGTVYAVVFLILDASFVVGQFGPFIQTFAHAAAAGERVFALLDHPEPIINVYSEEGATANESTFSREIVFQDVTFVYPTRPSVRVLDCLNLTLKPGALNGLVGSSGSGKSTIAALLLRFYDPSSGRIVLDGRDIRDYNVAALRSQIAFVEQEPTLFRGTIFDNIRHGLGENHGLSDEDVMQRCTYAAYEANCDFIADLPQGIHSHVGDSKSTLSGGQKQRVALARALVGNPRLLILDEYTSAMDASCEALVLEALKRASSISGRTTVVIAHRLATVKSADKIMVMRDGCLLEEGTHESLIAANGAYSSLVDAQKFETSSSSFPATPAEYSSASEHKVVLPAEQSLSDTHLLSNNIVTTQEQRTPENDPKHSHVLKLVGRCFALSRPQAPLIAVGLIASMISGSIIIGESVVFGNLVEVLNAQSFSSALDERAYFFCLMFFVLALIALCAYSTSGTAFGIVSHNLISRVQDISLRTILGQDVAWFSEPGHSTHNLVSKINTDSGHLSGLSGVIIGTLLSVSTSIFGGIILAHAVAWKIAVVLLAAVPVMLVAGFARLRVLAKAEERHQTAYNEAAALASEACYAIRTVAALGREPDVLRLYKDSLREPYEKCLKFVVMSNILLAFSLSVTYFVYALAYWWGSQQVRNGYRSEVDFFIVLPALLFSAQAAGQMFSLAPEVTQAKAAARSVFSLHDQRPTIMQSASSDSINSSDTESKCEADVKTSIESSPGIQRGCVDFVQVSLIYARRDTPALRNTSITIQPGQRVAFVGRSGAGKSTCISLLERFYDPCSGAILIDGVDIRKLHVGKHRARLGLVAQESDLFPGSVAFNVGLGASPGQIVDHDKVVEACKRCGIHDFVLSLPEGYETECGRNGSRLSGGQRQRIALARALVRDPDILLLDEATSQLDAHSEVEIQKAIEEASKGRTTVVVAHRLASVQKADRIFVFDRGSVVEQGTHDELVALRGIYASMVEAQELG</sequence>
<dbReference type="InterPro" id="IPR011527">
    <property type="entry name" value="ABC1_TM_dom"/>
</dbReference>
<evidence type="ECO:0000256" key="2">
    <source>
        <dbReference type="ARBA" id="ARBA00007577"/>
    </source>
</evidence>
<gene>
    <name evidence="13" type="ORF">BDY21DRAFT_343292</name>
</gene>
<dbReference type="Gene3D" id="1.20.1560.10">
    <property type="entry name" value="ABC transporter type 1, transmembrane domain"/>
    <property type="match status" value="2"/>
</dbReference>
<dbReference type="SUPFAM" id="SSF90123">
    <property type="entry name" value="ABC transporter transmembrane region"/>
    <property type="match status" value="2"/>
</dbReference>
<dbReference type="FunFam" id="1.20.1560.10:FF:000057">
    <property type="entry name" value="ABC multidrug transporter SitT"/>
    <property type="match status" value="1"/>
</dbReference>
<dbReference type="InterPro" id="IPR003439">
    <property type="entry name" value="ABC_transporter-like_ATP-bd"/>
</dbReference>
<feature type="transmembrane region" description="Helical" evidence="10">
    <location>
        <begin position="243"/>
        <end position="261"/>
    </location>
</feature>
<feature type="transmembrane region" description="Helical" evidence="10">
    <location>
        <begin position="973"/>
        <end position="998"/>
    </location>
</feature>
<feature type="transmembrane region" description="Helical" evidence="10">
    <location>
        <begin position="146"/>
        <end position="167"/>
    </location>
</feature>
<feature type="region of interest" description="Disordered" evidence="9">
    <location>
        <begin position="1"/>
        <end position="51"/>
    </location>
</feature>
<dbReference type="InterPro" id="IPR039421">
    <property type="entry name" value="Type_1_exporter"/>
</dbReference>
<organism evidence="13 14">
    <name type="scientific">Lineolata rhizophorae</name>
    <dbReference type="NCBI Taxonomy" id="578093"/>
    <lineage>
        <taxon>Eukaryota</taxon>
        <taxon>Fungi</taxon>
        <taxon>Dikarya</taxon>
        <taxon>Ascomycota</taxon>
        <taxon>Pezizomycotina</taxon>
        <taxon>Dothideomycetes</taxon>
        <taxon>Dothideomycetes incertae sedis</taxon>
        <taxon>Lineolatales</taxon>
        <taxon>Lineolataceae</taxon>
        <taxon>Lineolata</taxon>
    </lineage>
</organism>
<dbReference type="Pfam" id="PF00664">
    <property type="entry name" value="ABC_membrane"/>
    <property type="match status" value="2"/>
</dbReference>
<keyword evidence="6" id="KW-0067">ATP-binding</keyword>
<dbReference type="InterPro" id="IPR027417">
    <property type="entry name" value="P-loop_NTPase"/>
</dbReference>
<dbReference type="FunFam" id="3.40.50.300:FF:000913">
    <property type="entry name" value="ABC multidrug transporter SitT"/>
    <property type="match status" value="1"/>
</dbReference>
<evidence type="ECO:0000256" key="10">
    <source>
        <dbReference type="SAM" id="Phobius"/>
    </source>
</evidence>
<evidence type="ECO:0000313" key="13">
    <source>
        <dbReference type="EMBL" id="KAF2457980.1"/>
    </source>
</evidence>
<keyword evidence="7 10" id="KW-1133">Transmembrane helix</keyword>